<name>A0A5B7SP93_9FLAO</name>
<dbReference type="RefSeq" id="WP_138852349.1">
    <property type="nucleotide sequence ID" value="NZ_CP040710.1"/>
</dbReference>
<keyword evidence="1" id="KW-0812">Transmembrane</keyword>
<protein>
    <submittedName>
        <fullName evidence="2">Uncharacterized protein</fullName>
    </submittedName>
</protein>
<proteinExistence type="predicted"/>
<evidence type="ECO:0000256" key="1">
    <source>
        <dbReference type="SAM" id="Phobius"/>
    </source>
</evidence>
<gene>
    <name evidence="2" type="ORF">FGM00_07770</name>
</gene>
<feature type="transmembrane region" description="Helical" evidence="1">
    <location>
        <begin position="7"/>
        <end position="29"/>
    </location>
</feature>
<dbReference type="KEGG" id="asag:FGM00_07770"/>
<keyword evidence="1" id="KW-1133">Transmembrane helix</keyword>
<evidence type="ECO:0000313" key="3">
    <source>
        <dbReference type="Proteomes" id="UP000310017"/>
    </source>
</evidence>
<dbReference type="OrthoDB" id="933657at2"/>
<dbReference type="EMBL" id="CP040710">
    <property type="protein sequence ID" value="QCX00002.1"/>
    <property type="molecule type" value="Genomic_DNA"/>
</dbReference>
<dbReference type="Proteomes" id="UP000310017">
    <property type="component" value="Chromosome"/>
</dbReference>
<accession>A0A5B7SP93</accession>
<evidence type="ECO:0000313" key="2">
    <source>
        <dbReference type="EMBL" id="QCX00002.1"/>
    </source>
</evidence>
<dbReference type="AlphaFoldDB" id="A0A5B7SP93"/>
<keyword evidence="1" id="KW-0472">Membrane</keyword>
<organism evidence="2 3">
    <name type="scientific">Aggregatimonas sangjinii</name>
    <dbReference type="NCBI Taxonomy" id="2583587"/>
    <lineage>
        <taxon>Bacteria</taxon>
        <taxon>Pseudomonadati</taxon>
        <taxon>Bacteroidota</taxon>
        <taxon>Flavobacteriia</taxon>
        <taxon>Flavobacteriales</taxon>
        <taxon>Flavobacteriaceae</taxon>
        <taxon>Aggregatimonas</taxon>
    </lineage>
</organism>
<reference evidence="2 3" key="1">
    <citation type="submission" date="2019-05" db="EMBL/GenBank/DDBJ databases">
        <title>Genome sequencing of F202Z8.</title>
        <authorList>
            <person name="Kwon Y.M."/>
        </authorList>
    </citation>
    <scope>NUCLEOTIDE SEQUENCE [LARGE SCALE GENOMIC DNA]</scope>
    <source>
        <strain evidence="2 3">F202Z8</strain>
    </source>
</reference>
<sequence length="236" mass="26698">MRLIVKFLKICGVLFLILLIAFGVLYLIYDQPLPKGKTGPQADTLAQKMLAAINNEQYQKTRFLEWSYVGGRHQYKWDKENGKVTVSWNDFKVLLNLYMPDKSAVFENGVEIIGDNRSELIETAISYFNNDSFWLVAPFKVFDKGTSRSLVALEDGSNGLLVTYSEGGTTPGDAYLWKLNDSGFPISYQMWVKIIPIGGLEATWDDWKIMENGLFLPTSHELGPITLSMGEVRAYD</sequence>
<keyword evidence="3" id="KW-1185">Reference proteome</keyword>